<comment type="caution">
    <text evidence="2">The sequence shown here is derived from an EMBL/GenBank/DDBJ whole genome shotgun (WGS) entry which is preliminary data.</text>
</comment>
<dbReference type="Pfam" id="PF20209">
    <property type="entry name" value="DUF6570"/>
    <property type="match status" value="1"/>
</dbReference>
<reference evidence="2" key="1">
    <citation type="submission" date="2021-02" db="EMBL/GenBank/DDBJ databases">
        <authorList>
            <person name="Nowell W R."/>
        </authorList>
    </citation>
    <scope>NUCLEOTIDE SEQUENCE</scope>
    <source>
        <strain evidence="2">Ploen Becks lab</strain>
    </source>
</reference>
<dbReference type="Proteomes" id="UP000663879">
    <property type="component" value="Unassembled WGS sequence"/>
</dbReference>
<dbReference type="EMBL" id="CAJNOC010006792">
    <property type="protein sequence ID" value="CAF1086025.1"/>
    <property type="molecule type" value="Genomic_DNA"/>
</dbReference>
<proteinExistence type="predicted"/>
<protein>
    <recommendedName>
        <fullName evidence="1">DUF6570 domain-containing protein</fullName>
    </recommendedName>
</protein>
<sequence length="415" mass="47736">MEVFLKFRKERKKNSLIDLIVQCTILSPIFSKEPNSSLISSSIETTDKILNQAFIIDSNQEQFKLTTPKRKTDSVIEECTHRSKSPFISSTSPIISSLNNMHLNRSIRQRVEKCKCGKTDHSYTSSFKCPLNKLIKNPSVTKTNTSSIQRSLFEPLPIVSTDNEQFVINQNLNIAFLYEPLPIINLTNCRCGSASHKSIRNINCPLNKKNNNSVNQITHPTIHIAFRENFVSKEIYLKEFNADKNGPLHKQPWVTQEIKKFHESMREYESFYCNDCSELWPTKLAKCETCYAAPKRYTNFNDMNPDHHLLNDEIKKCLYNLTMIEEMLISPILPVMSVYHLTGGQLVSKGFVINFKQDISPLVKSLPRLINDLPVLIVKKNGCKNNSKEFKRESEIIFKETQNTVIAVILLKRND</sequence>
<evidence type="ECO:0000313" key="2">
    <source>
        <dbReference type="EMBL" id="CAF1086025.1"/>
    </source>
</evidence>
<dbReference type="AlphaFoldDB" id="A0A814N145"/>
<dbReference type="InterPro" id="IPR046700">
    <property type="entry name" value="DUF6570"/>
</dbReference>
<name>A0A814N145_9BILA</name>
<evidence type="ECO:0000313" key="3">
    <source>
        <dbReference type="Proteomes" id="UP000663879"/>
    </source>
</evidence>
<keyword evidence="3" id="KW-1185">Reference proteome</keyword>
<dbReference type="OrthoDB" id="416437at2759"/>
<organism evidence="2 3">
    <name type="scientific">Brachionus calyciflorus</name>
    <dbReference type="NCBI Taxonomy" id="104777"/>
    <lineage>
        <taxon>Eukaryota</taxon>
        <taxon>Metazoa</taxon>
        <taxon>Spiralia</taxon>
        <taxon>Gnathifera</taxon>
        <taxon>Rotifera</taxon>
        <taxon>Eurotatoria</taxon>
        <taxon>Monogononta</taxon>
        <taxon>Pseudotrocha</taxon>
        <taxon>Ploima</taxon>
        <taxon>Brachionidae</taxon>
        <taxon>Brachionus</taxon>
    </lineage>
</organism>
<evidence type="ECO:0000259" key="1">
    <source>
        <dbReference type="Pfam" id="PF20209"/>
    </source>
</evidence>
<gene>
    <name evidence="2" type="ORF">OXX778_LOCUS20430</name>
</gene>
<feature type="domain" description="DUF6570" evidence="1">
    <location>
        <begin position="312"/>
        <end position="379"/>
    </location>
</feature>
<accession>A0A814N145</accession>